<reference evidence="1 2" key="1">
    <citation type="journal article" date="2022" name="Hortic Res">
        <title>A haplotype resolved chromosomal level avocado genome allows analysis of novel avocado genes.</title>
        <authorList>
            <person name="Nath O."/>
            <person name="Fletcher S.J."/>
            <person name="Hayward A."/>
            <person name="Shaw L.M."/>
            <person name="Masouleh A.K."/>
            <person name="Furtado A."/>
            <person name="Henry R.J."/>
            <person name="Mitter N."/>
        </authorList>
    </citation>
    <scope>NUCLEOTIDE SEQUENCE [LARGE SCALE GENOMIC DNA]</scope>
    <source>
        <strain evidence="2">cv. Hass</strain>
    </source>
</reference>
<sequence length="132" mass="14182">MECVGLDAFNIKGIQKPSMLFGGGLTVDVDVSLYTAEQNGMKLAGLVFLLIGMLVLASIGSLVAGREAFFSTFSERREVEKIKSEGSTVSIAPSKCKSKKAGFCQDLSPMEKNSTLEDKRVVPTGPNPLHNR</sequence>
<gene>
    <name evidence="1" type="ORF">MRB53_008823</name>
</gene>
<name>A0ACC2LM75_PERAE</name>
<dbReference type="EMBL" id="CM056811">
    <property type="protein sequence ID" value="KAJ8634556.1"/>
    <property type="molecule type" value="Genomic_DNA"/>
</dbReference>
<accession>A0ACC2LM75</accession>
<comment type="caution">
    <text evidence="1">The sequence shown here is derived from an EMBL/GenBank/DDBJ whole genome shotgun (WGS) entry which is preliminary data.</text>
</comment>
<organism evidence="1 2">
    <name type="scientific">Persea americana</name>
    <name type="common">Avocado</name>
    <dbReference type="NCBI Taxonomy" id="3435"/>
    <lineage>
        <taxon>Eukaryota</taxon>
        <taxon>Viridiplantae</taxon>
        <taxon>Streptophyta</taxon>
        <taxon>Embryophyta</taxon>
        <taxon>Tracheophyta</taxon>
        <taxon>Spermatophyta</taxon>
        <taxon>Magnoliopsida</taxon>
        <taxon>Magnoliidae</taxon>
        <taxon>Laurales</taxon>
        <taxon>Lauraceae</taxon>
        <taxon>Persea</taxon>
    </lineage>
</organism>
<keyword evidence="2" id="KW-1185">Reference proteome</keyword>
<evidence type="ECO:0000313" key="1">
    <source>
        <dbReference type="EMBL" id="KAJ8634556.1"/>
    </source>
</evidence>
<protein>
    <submittedName>
        <fullName evidence="1">Uncharacterized protein</fullName>
    </submittedName>
</protein>
<proteinExistence type="predicted"/>
<evidence type="ECO:0000313" key="2">
    <source>
        <dbReference type="Proteomes" id="UP001234297"/>
    </source>
</evidence>
<dbReference type="Proteomes" id="UP001234297">
    <property type="component" value="Chromosome 3"/>
</dbReference>